<accession>A0ABT5TZL1</accession>
<name>A0ABT5TZL1_9MICO</name>
<dbReference type="InterPro" id="IPR004347">
    <property type="entry name" value="Pup_ligase/deamidase"/>
</dbReference>
<protein>
    <submittedName>
        <fullName evidence="1">Proteasome accessory factor PafA2 family protein</fullName>
    </submittedName>
</protein>
<dbReference type="Proteomes" id="UP001165561">
    <property type="component" value="Unassembled WGS sequence"/>
</dbReference>
<organism evidence="1 2">
    <name type="scientific">Georgenia halotolerans</name>
    <dbReference type="NCBI Taxonomy" id="3028317"/>
    <lineage>
        <taxon>Bacteria</taxon>
        <taxon>Bacillati</taxon>
        <taxon>Actinomycetota</taxon>
        <taxon>Actinomycetes</taxon>
        <taxon>Micrococcales</taxon>
        <taxon>Bogoriellaceae</taxon>
        <taxon>Georgenia</taxon>
    </lineage>
</organism>
<feature type="non-terminal residue" evidence="1">
    <location>
        <position position="1"/>
    </location>
</feature>
<dbReference type="PANTHER" id="PTHR42307:SF2">
    <property type="entry name" value="PUP DEAMIDASE_DEPUPYLASE"/>
    <property type="match status" value="1"/>
</dbReference>
<keyword evidence="2" id="KW-1185">Reference proteome</keyword>
<keyword evidence="1" id="KW-0647">Proteasome</keyword>
<reference evidence="1" key="1">
    <citation type="submission" date="2023-02" db="EMBL/GenBank/DDBJ databases">
        <title>Georgenia sp.10Sc9-8, isolated from a soil sample collected from the Taklamakan desert.</title>
        <authorList>
            <person name="Liu S."/>
        </authorList>
    </citation>
    <scope>NUCLEOTIDE SEQUENCE</scope>
    <source>
        <strain evidence="1">10Sc9-8</strain>
    </source>
</reference>
<dbReference type="GO" id="GO:0000502">
    <property type="term" value="C:proteasome complex"/>
    <property type="evidence" value="ECO:0007669"/>
    <property type="project" value="UniProtKB-KW"/>
</dbReference>
<comment type="caution">
    <text evidence="1">The sequence shown here is derived from an EMBL/GenBank/DDBJ whole genome shotgun (WGS) entry which is preliminary data.</text>
</comment>
<proteinExistence type="predicted"/>
<dbReference type="Pfam" id="PF03136">
    <property type="entry name" value="Pup_ligase"/>
    <property type="match status" value="1"/>
</dbReference>
<sequence>VAKHQLLERMRSRENLPWEHPRLAALDLQWSDLRPERSVLARLVQAGAVERLVPDHEVAAAEHTPPADTRAWFRGQVVARYPGQVAAASWESVVLDVPGAATLTRVPMTDPLRGTREHVGALLDGAPDVAALVDALTG</sequence>
<gene>
    <name evidence="1" type="ORF">PU560_13640</name>
</gene>
<dbReference type="PANTHER" id="PTHR42307">
    <property type="entry name" value="PUP DEAMIDASE/DEPUPYLASE"/>
    <property type="match status" value="1"/>
</dbReference>
<evidence type="ECO:0000313" key="1">
    <source>
        <dbReference type="EMBL" id="MDD9207498.1"/>
    </source>
</evidence>
<dbReference type="EMBL" id="JARACI010001114">
    <property type="protein sequence ID" value="MDD9207498.1"/>
    <property type="molecule type" value="Genomic_DNA"/>
</dbReference>
<evidence type="ECO:0000313" key="2">
    <source>
        <dbReference type="Proteomes" id="UP001165561"/>
    </source>
</evidence>